<accession>A0A9W5YDB9</accession>
<protein>
    <submittedName>
        <fullName evidence="1">Uncharacterized protein</fullName>
    </submittedName>
</protein>
<dbReference type="Proteomes" id="UP001144256">
    <property type="component" value="Unassembled WGS sequence"/>
</dbReference>
<evidence type="ECO:0000313" key="2">
    <source>
        <dbReference type="Proteomes" id="UP001144256"/>
    </source>
</evidence>
<organism evidence="1 2">
    <name type="scientific">Vallitalea longa</name>
    <dbReference type="NCBI Taxonomy" id="2936439"/>
    <lineage>
        <taxon>Bacteria</taxon>
        <taxon>Bacillati</taxon>
        <taxon>Bacillota</taxon>
        <taxon>Clostridia</taxon>
        <taxon>Lachnospirales</taxon>
        <taxon>Vallitaleaceae</taxon>
        <taxon>Vallitalea</taxon>
    </lineage>
</organism>
<sequence length="96" mass="11987">MEDFEKLFNDFLLQMQILTYREFTQTDIRYKETENYLNDLQDEFNRIINSLSDENKKFVRNYIDKESFKTTYVYEYMYLSGYRDCIKLLRKLNVLR</sequence>
<reference evidence="1" key="1">
    <citation type="submission" date="2022-06" db="EMBL/GenBank/DDBJ databases">
        <title>Vallitalea longa sp. nov., an anaerobic bacterium isolated from marine sediment.</title>
        <authorList>
            <person name="Hirano S."/>
            <person name="Terahara T."/>
            <person name="Mori K."/>
            <person name="Hamada M."/>
            <person name="Matsumoto R."/>
            <person name="Kobayashi T."/>
        </authorList>
    </citation>
    <scope>NUCLEOTIDE SEQUENCE</scope>
    <source>
        <strain evidence="1">SH18-1</strain>
    </source>
</reference>
<comment type="caution">
    <text evidence="1">The sequence shown here is derived from an EMBL/GenBank/DDBJ whole genome shotgun (WGS) entry which is preliminary data.</text>
</comment>
<proteinExistence type="predicted"/>
<dbReference type="AlphaFoldDB" id="A0A9W5YDB9"/>
<gene>
    <name evidence="1" type="ORF">SH1V18_23090</name>
</gene>
<name>A0A9W5YDB9_9FIRM</name>
<keyword evidence="2" id="KW-1185">Reference proteome</keyword>
<dbReference type="EMBL" id="BRLB01000006">
    <property type="protein sequence ID" value="GKX29829.1"/>
    <property type="molecule type" value="Genomic_DNA"/>
</dbReference>
<evidence type="ECO:0000313" key="1">
    <source>
        <dbReference type="EMBL" id="GKX29829.1"/>
    </source>
</evidence>
<dbReference type="RefSeq" id="WP_281815524.1">
    <property type="nucleotide sequence ID" value="NZ_BRLB01000006.1"/>
</dbReference>